<evidence type="ECO:0000259" key="1">
    <source>
        <dbReference type="PROSITE" id="PS50104"/>
    </source>
</evidence>
<dbReference type="Gene3D" id="3.40.50.10140">
    <property type="entry name" value="Toll/interleukin-1 receptor homology (TIR) domain"/>
    <property type="match status" value="1"/>
</dbReference>
<sequence length="404" mass="45052">MNFPRVFISYSAKEPAGERLRDDLARRLREARYHVLLDTDEVRLSQDWRSTLNAWIGGCDAAVLLLSAEALKSTYVAYEVSLLSYRHTSERGRFKLIPVYLPPVTMEQVDCSPLAPARVADIQSIRATTPEDEAIQQILNHLKEHVPFSSVAERHARRLGGMLSQVHAVDLEAAVHRMGSEMEPWTPGLELPMKVALGLRAAGLEKATLGVRVFRSRLPGVATLEEVMTLIATSWVDCRSSSEIGKCEAKSGMLALNGDDSRTAWLYVVGACDMPVNDSWRVVKVDGVVGDGGLDELKRMVRSALAFKLNVPPEKVDETVRDLIESQDPVFVTMRLSVLTQTTLTELRAEFPDITFFFLTSGERLSDELANQVGITVLHPLLEPGIEQPFWQLYDKKLSILKKP</sequence>
<dbReference type="Pfam" id="PF13676">
    <property type="entry name" value="TIR_2"/>
    <property type="match status" value="1"/>
</dbReference>
<gene>
    <name evidence="2" type="ORF">JY572_18655</name>
</gene>
<dbReference type="SUPFAM" id="SSF52200">
    <property type="entry name" value="Toll/Interleukin receptor TIR domain"/>
    <property type="match status" value="1"/>
</dbReference>
<evidence type="ECO:0000313" key="3">
    <source>
        <dbReference type="Proteomes" id="UP000663090"/>
    </source>
</evidence>
<protein>
    <submittedName>
        <fullName evidence="2">Toll/interleukin-1 receptor domain-containing protein</fullName>
    </submittedName>
</protein>
<dbReference type="InterPro" id="IPR035897">
    <property type="entry name" value="Toll_tir_struct_dom_sf"/>
</dbReference>
<feature type="domain" description="TIR" evidence="1">
    <location>
        <begin position="2"/>
        <end position="146"/>
    </location>
</feature>
<keyword evidence="3" id="KW-1185">Reference proteome</keyword>
<reference evidence="2 3" key="1">
    <citation type="submission" date="2021-02" db="EMBL/GenBank/DDBJ databases">
        <title>De Novo genome assembly of isolated myxobacteria.</title>
        <authorList>
            <person name="Stevens D.C."/>
        </authorList>
    </citation>
    <scope>NUCLEOTIDE SEQUENCE [LARGE SCALE GENOMIC DNA]</scope>
    <source>
        <strain evidence="2 3">SCHIC003</strain>
    </source>
</reference>
<dbReference type="InterPro" id="IPR000157">
    <property type="entry name" value="TIR_dom"/>
</dbReference>
<dbReference type="Proteomes" id="UP000663090">
    <property type="component" value="Chromosome"/>
</dbReference>
<name>A0ABX7NKK7_9BACT</name>
<evidence type="ECO:0000313" key="2">
    <source>
        <dbReference type="EMBL" id="QSQ17926.1"/>
    </source>
</evidence>
<accession>A0ABX7NKK7</accession>
<dbReference type="EMBL" id="CP071091">
    <property type="protein sequence ID" value="QSQ17926.1"/>
    <property type="molecule type" value="Genomic_DNA"/>
</dbReference>
<proteinExistence type="predicted"/>
<keyword evidence="2" id="KW-0675">Receptor</keyword>
<dbReference type="PROSITE" id="PS50104">
    <property type="entry name" value="TIR"/>
    <property type="match status" value="1"/>
</dbReference>
<dbReference type="RefSeq" id="WP_206719543.1">
    <property type="nucleotide sequence ID" value="NZ_CP071091.1"/>
</dbReference>
<organism evidence="2 3">
    <name type="scientific">Myxococcus landrumensis</name>
    <dbReference type="NCBI Taxonomy" id="2813577"/>
    <lineage>
        <taxon>Bacteria</taxon>
        <taxon>Pseudomonadati</taxon>
        <taxon>Myxococcota</taxon>
        <taxon>Myxococcia</taxon>
        <taxon>Myxococcales</taxon>
        <taxon>Cystobacterineae</taxon>
        <taxon>Myxococcaceae</taxon>
        <taxon>Myxococcus</taxon>
    </lineage>
</organism>